<dbReference type="AlphaFoldDB" id="A0A814CRJ9"/>
<evidence type="ECO:0000313" key="2">
    <source>
        <dbReference type="EMBL" id="CAF0947026.1"/>
    </source>
</evidence>
<gene>
    <name evidence="2" type="ORF">OXX778_LOCUS13740</name>
</gene>
<proteinExistence type="predicted"/>
<evidence type="ECO:0000313" key="3">
    <source>
        <dbReference type="Proteomes" id="UP000663879"/>
    </source>
</evidence>
<comment type="caution">
    <text evidence="2">The sequence shown here is derived from an EMBL/GenBank/DDBJ whole genome shotgun (WGS) entry which is preliminary data.</text>
</comment>
<organism evidence="2 3">
    <name type="scientific">Brachionus calyciflorus</name>
    <dbReference type="NCBI Taxonomy" id="104777"/>
    <lineage>
        <taxon>Eukaryota</taxon>
        <taxon>Metazoa</taxon>
        <taxon>Spiralia</taxon>
        <taxon>Gnathifera</taxon>
        <taxon>Rotifera</taxon>
        <taxon>Eurotatoria</taxon>
        <taxon>Monogononta</taxon>
        <taxon>Pseudotrocha</taxon>
        <taxon>Ploima</taxon>
        <taxon>Brachionidae</taxon>
        <taxon>Brachionus</taxon>
    </lineage>
</organism>
<dbReference type="Proteomes" id="UP000663879">
    <property type="component" value="Unassembled WGS sequence"/>
</dbReference>
<keyword evidence="3" id="KW-1185">Reference proteome</keyword>
<reference evidence="2" key="1">
    <citation type="submission" date="2021-02" db="EMBL/GenBank/DDBJ databases">
        <authorList>
            <person name="Nowell W R."/>
        </authorList>
    </citation>
    <scope>NUCLEOTIDE SEQUENCE</scope>
    <source>
        <strain evidence="2">Ploen Becks lab</strain>
    </source>
</reference>
<sequence length="127" mass="14248">MFNSSNSSTNFNNESNESSSFGSGLMFSQDSLDSTRYGEFENEAVYIPQSSQQGPSLVDQYWNENTSLYDTANSTFKSDTLNESISSIGETSFEKQTTQDFFITSQDIFSSSQFNYSQDENNQSGKE</sequence>
<feature type="region of interest" description="Disordered" evidence="1">
    <location>
        <begin position="1"/>
        <end position="24"/>
    </location>
</feature>
<evidence type="ECO:0000256" key="1">
    <source>
        <dbReference type="SAM" id="MobiDB-lite"/>
    </source>
</evidence>
<name>A0A814CRJ9_9BILA</name>
<protein>
    <submittedName>
        <fullName evidence="2">Uncharacterized protein</fullName>
    </submittedName>
</protein>
<dbReference type="EMBL" id="CAJNOC010002696">
    <property type="protein sequence ID" value="CAF0947026.1"/>
    <property type="molecule type" value="Genomic_DNA"/>
</dbReference>
<accession>A0A814CRJ9</accession>